<dbReference type="EMBL" id="BSEH01000092">
    <property type="protein sequence ID" value="GLJ57230.1"/>
    <property type="molecule type" value="Genomic_DNA"/>
</dbReference>
<feature type="non-terminal residue" evidence="2">
    <location>
        <position position="53"/>
    </location>
</feature>
<gene>
    <name evidence="2" type="ORF">SUGI_1307170</name>
</gene>
<feature type="region of interest" description="Disordered" evidence="1">
    <location>
        <begin position="30"/>
        <end position="53"/>
    </location>
</feature>
<sequence length="53" mass="5779">KAVTKETPASLFCRNWLCEKLFSSLSNNVASRVSNSTRNNRANEDSNTATTGS</sequence>
<organism evidence="2 3">
    <name type="scientific">Cryptomeria japonica</name>
    <name type="common">Japanese cedar</name>
    <name type="synonym">Cupressus japonica</name>
    <dbReference type="NCBI Taxonomy" id="3369"/>
    <lineage>
        <taxon>Eukaryota</taxon>
        <taxon>Viridiplantae</taxon>
        <taxon>Streptophyta</taxon>
        <taxon>Embryophyta</taxon>
        <taxon>Tracheophyta</taxon>
        <taxon>Spermatophyta</taxon>
        <taxon>Pinopsida</taxon>
        <taxon>Pinidae</taxon>
        <taxon>Conifers II</taxon>
        <taxon>Cupressales</taxon>
        <taxon>Cupressaceae</taxon>
        <taxon>Cryptomeria</taxon>
    </lineage>
</organism>
<protein>
    <submittedName>
        <fullName evidence="2">Uncharacterized protein</fullName>
    </submittedName>
</protein>
<keyword evidence="3" id="KW-1185">Reference proteome</keyword>
<proteinExistence type="predicted"/>
<evidence type="ECO:0000256" key="1">
    <source>
        <dbReference type="SAM" id="MobiDB-lite"/>
    </source>
</evidence>
<evidence type="ECO:0000313" key="3">
    <source>
        <dbReference type="Proteomes" id="UP001234787"/>
    </source>
</evidence>
<name>A0AAD3NKQ2_CRYJA</name>
<accession>A0AAD3NKQ2</accession>
<comment type="caution">
    <text evidence="2">The sequence shown here is derived from an EMBL/GenBank/DDBJ whole genome shotgun (WGS) entry which is preliminary data.</text>
</comment>
<dbReference type="AlphaFoldDB" id="A0AAD3NKQ2"/>
<dbReference type="Proteomes" id="UP001234787">
    <property type="component" value="Unassembled WGS sequence"/>
</dbReference>
<reference evidence="2" key="1">
    <citation type="submission" date="2022-12" db="EMBL/GenBank/DDBJ databases">
        <title>Chromosome-Level Genome Assembly of Japanese Cedar (Cryptomeriajaponica D. Don).</title>
        <authorList>
            <person name="Fujino T."/>
            <person name="Yamaguchi K."/>
            <person name="Yokoyama T."/>
            <person name="Hamanaka T."/>
            <person name="Harazono Y."/>
            <person name="Kamada H."/>
            <person name="Kobayashi W."/>
            <person name="Ujino-Ihara T."/>
            <person name="Uchiyama K."/>
            <person name="Matsumoto A."/>
            <person name="Izuno A."/>
            <person name="Tsumura Y."/>
            <person name="Toyoda A."/>
            <person name="Shigenobu S."/>
            <person name="Moriguchi Y."/>
            <person name="Ueno S."/>
            <person name="Kasahara M."/>
        </authorList>
    </citation>
    <scope>NUCLEOTIDE SEQUENCE</scope>
</reference>
<evidence type="ECO:0000313" key="2">
    <source>
        <dbReference type="EMBL" id="GLJ57230.1"/>
    </source>
</evidence>